<keyword evidence="1" id="KW-1133">Transmembrane helix</keyword>
<dbReference type="Proteomes" id="UP001216057">
    <property type="component" value="Unassembled WGS sequence"/>
</dbReference>
<keyword evidence="3" id="KW-1185">Reference proteome</keyword>
<evidence type="ECO:0000256" key="1">
    <source>
        <dbReference type="SAM" id="Phobius"/>
    </source>
</evidence>
<comment type="caution">
    <text evidence="2">The sequence shown here is derived from an EMBL/GenBank/DDBJ whole genome shotgun (WGS) entry which is preliminary data.</text>
</comment>
<evidence type="ECO:0000313" key="3">
    <source>
        <dbReference type="Proteomes" id="UP001216057"/>
    </source>
</evidence>
<dbReference type="EMBL" id="JARQTX010000015">
    <property type="protein sequence ID" value="MDG2946854.1"/>
    <property type="molecule type" value="Genomic_DNA"/>
</dbReference>
<organism evidence="2 3">
    <name type="scientific">Exercitatus varius</name>
    <dbReference type="NCBI Taxonomy" id="67857"/>
    <lineage>
        <taxon>Bacteria</taxon>
        <taxon>Pseudomonadati</taxon>
        <taxon>Pseudomonadota</taxon>
        <taxon>Gammaproteobacteria</taxon>
        <taxon>Pasteurellales</taxon>
        <taxon>Pasteurellaceae</taxon>
        <taxon>Exercitatus</taxon>
    </lineage>
</organism>
<keyword evidence="1" id="KW-0812">Transmembrane</keyword>
<reference evidence="2 3" key="1">
    <citation type="submission" date="2023-03" db="EMBL/GenBank/DDBJ databases">
        <title>Classification of Bisgaard taxon 6 and taxon 10 as Exercitatus varius gen. nov., spec. nov.</title>
        <authorList>
            <person name="Christensen H."/>
        </authorList>
    </citation>
    <scope>NUCLEOTIDE SEQUENCE [LARGE SCALE GENOMIC DNA]</scope>
    <source>
        <strain evidence="2 3">23350_01</strain>
    </source>
</reference>
<name>A0ABT6ETI2_9PAST</name>
<proteinExistence type="predicted"/>
<protein>
    <submittedName>
        <fullName evidence="2">Uncharacterized protein</fullName>
    </submittedName>
</protein>
<gene>
    <name evidence="2" type="ORF">P7M32_10535</name>
</gene>
<feature type="transmembrane region" description="Helical" evidence="1">
    <location>
        <begin position="103"/>
        <end position="125"/>
    </location>
</feature>
<sequence>MTNILHSKELIDANELMQFVHMINGVDNLKGIKLQLWSVKFIFIHPKKVNIEGINTLSFVKSVVIGEDYIEIACRRDKQENYLFNYFVNGYKVNKVKGTFDQLFRAFLIIVIISVAVPLVGYILLNMLLSNINN</sequence>
<keyword evidence="1" id="KW-0472">Membrane</keyword>
<accession>A0ABT6ETI2</accession>
<dbReference type="RefSeq" id="WP_317486278.1">
    <property type="nucleotide sequence ID" value="NZ_JARQTX010000015.1"/>
</dbReference>
<evidence type="ECO:0000313" key="2">
    <source>
        <dbReference type="EMBL" id="MDG2946854.1"/>
    </source>
</evidence>